<dbReference type="Proteomes" id="UP001519288">
    <property type="component" value="Unassembled WGS sequence"/>
</dbReference>
<sequence>MFYICYLCNGLAPLKLACPDCNCPLQDQGKMEDYIGPYSPYMNTAFISDLETMEYTGECEHRIQCTQCGEAFIYQVDMSYIG</sequence>
<comment type="caution">
    <text evidence="1">The sequence shown here is derived from an EMBL/GenBank/DDBJ whole genome shotgun (WGS) entry which is preliminary data.</text>
</comment>
<evidence type="ECO:0000313" key="2">
    <source>
        <dbReference type="Proteomes" id="UP001519288"/>
    </source>
</evidence>
<name>A0ABS4JK67_9BACL</name>
<dbReference type="EMBL" id="JAGGLD010000006">
    <property type="protein sequence ID" value="MBP2002083.1"/>
    <property type="molecule type" value="Genomic_DNA"/>
</dbReference>
<evidence type="ECO:0000313" key="1">
    <source>
        <dbReference type="EMBL" id="MBP2002083.1"/>
    </source>
</evidence>
<organism evidence="1 2">
    <name type="scientific">Paenibacillus shirakamiensis</name>
    <dbReference type="NCBI Taxonomy" id="1265935"/>
    <lineage>
        <taxon>Bacteria</taxon>
        <taxon>Bacillati</taxon>
        <taxon>Bacillota</taxon>
        <taxon>Bacilli</taxon>
        <taxon>Bacillales</taxon>
        <taxon>Paenibacillaceae</taxon>
        <taxon>Paenibacillus</taxon>
    </lineage>
</organism>
<protein>
    <submittedName>
        <fullName evidence="1">Uncharacterized protein</fullName>
    </submittedName>
</protein>
<accession>A0ABS4JK67</accession>
<proteinExistence type="predicted"/>
<gene>
    <name evidence="1" type="ORF">J2Z69_003140</name>
</gene>
<keyword evidence="2" id="KW-1185">Reference proteome</keyword>
<reference evidence="1 2" key="1">
    <citation type="submission" date="2021-03" db="EMBL/GenBank/DDBJ databases">
        <title>Genomic Encyclopedia of Type Strains, Phase IV (KMG-IV): sequencing the most valuable type-strain genomes for metagenomic binning, comparative biology and taxonomic classification.</title>
        <authorList>
            <person name="Goeker M."/>
        </authorList>
    </citation>
    <scope>NUCLEOTIDE SEQUENCE [LARGE SCALE GENOMIC DNA]</scope>
    <source>
        <strain evidence="1 2">DSM 26806</strain>
    </source>
</reference>